<dbReference type="Pfam" id="PF09731">
    <property type="entry name" value="Mitofilin"/>
    <property type="match status" value="2"/>
</dbReference>
<dbReference type="PANTHER" id="PTHR15415:SF7">
    <property type="entry name" value="MICOS COMPLEX SUBUNIT MIC60"/>
    <property type="match status" value="1"/>
</dbReference>
<comment type="subunit">
    <text evidence="12">Component of the mitochondrial contact site and cristae organizing system (MICOS) complex.</text>
</comment>
<sequence>MYRRATFSTYRRLLQEIPPVKVEPGATPEFVVKKTHKIRNFLLATTLLAAGVYGGGAYASLHDEKTYNTFTSYVPGATSVMYFVDEWRYREPVYSRFGTHSKTVSVTASKATPRLNKTEEKPAAPTPVIPKESKKNVVKPKLAEPSSTTAKSSTAEALPNFTIPEDLDPSLNGVVDALSKVTSKINTGKLSEKHVRDLLESLQAASTEFSRVRVAQAEELKSELSKQSEKFNKIIEAQIAELHDAFNEEKMLFLKVYNDRLVNEVEAAKKTILAEANTAIMAQFIEQQEEFAKTVANRVEEEREGRLSQIEKLSSELSAMEKTVLSSGEAITESDGAVNFFVALSALQSAMATDARSIQPQLQTVAKTLPKDPLVKAVVDSVSDEVKTHGVLSPAQLAVRFALIAPEIRRASLAPPDAGVFGHLTSRVLSALLVKKQGMPKGDDIESILARAETLLSQGNVVDAVAEVNSLQGWPKKIAGDWLNEGRKRGELEFLVKVLADEGRLWSISTK</sequence>
<feature type="region of interest" description="Disordered" evidence="13">
    <location>
        <begin position="109"/>
        <end position="157"/>
    </location>
</feature>
<keyword evidence="6" id="KW-0809">Transit peptide</keyword>
<comment type="similarity">
    <text evidence="2 12">Belongs to the MICOS complex subunit Mic60 family.</text>
</comment>
<keyword evidence="8" id="KW-0175">Coiled coil</keyword>
<dbReference type="STRING" id="45607.A0A2T0FJX2"/>
<keyword evidence="7 12" id="KW-1133">Transmembrane helix</keyword>
<evidence type="ECO:0000256" key="7">
    <source>
        <dbReference type="ARBA" id="ARBA00022989"/>
    </source>
</evidence>
<evidence type="ECO:0000256" key="9">
    <source>
        <dbReference type="ARBA" id="ARBA00023128"/>
    </source>
</evidence>
<dbReference type="GO" id="GO:0042407">
    <property type="term" value="P:cristae formation"/>
    <property type="evidence" value="ECO:0007669"/>
    <property type="project" value="TreeGrafter"/>
</dbReference>
<evidence type="ECO:0000256" key="6">
    <source>
        <dbReference type="ARBA" id="ARBA00022946"/>
    </source>
</evidence>
<evidence type="ECO:0000256" key="12">
    <source>
        <dbReference type="RuleBase" id="RU363000"/>
    </source>
</evidence>
<proteinExistence type="inferred from homology"/>
<accession>A0A2T0FJX2</accession>
<evidence type="ECO:0000256" key="3">
    <source>
        <dbReference type="ARBA" id="ARBA00018116"/>
    </source>
</evidence>
<comment type="function">
    <text evidence="11">Component of the MICOS complex, a large protein complex of the mitochondrial inner membrane that plays crucial roles in the maintenance of crista junctions, inner membrane architecture, and formation of contact sites to the outer membrane. Plays a role in keeping cristae membranes connected to the inner boundary membrane. Also promotes protein import via the mitochondrial intermembrane space assembly (MIA) pathway.</text>
</comment>
<evidence type="ECO:0000256" key="1">
    <source>
        <dbReference type="ARBA" id="ARBA00004434"/>
    </source>
</evidence>
<dbReference type="EMBL" id="NDIQ01000021">
    <property type="protein sequence ID" value="PRT55265.1"/>
    <property type="molecule type" value="Genomic_DNA"/>
</dbReference>
<keyword evidence="10 12" id="KW-0472">Membrane</keyword>
<evidence type="ECO:0000256" key="4">
    <source>
        <dbReference type="ARBA" id="ARBA00022692"/>
    </source>
</evidence>
<dbReference type="InterPro" id="IPR019133">
    <property type="entry name" value="MIC60"/>
</dbReference>
<dbReference type="AlphaFoldDB" id="A0A2T0FJX2"/>
<dbReference type="OrthoDB" id="10261039at2759"/>
<name>A0A2T0FJX2_9ASCO</name>
<evidence type="ECO:0000256" key="8">
    <source>
        <dbReference type="ARBA" id="ARBA00023054"/>
    </source>
</evidence>
<keyword evidence="4 12" id="KW-0812">Transmembrane</keyword>
<evidence type="ECO:0000256" key="10">
    <source>
        <dbReference type="ARBA" id="ARBA00023136"/>
    </source>
</evidence>
<keyword evidence="15" id="KW-1185">Reference proteome</keyword>
<dbReference type="PANTHER" id="PTHR15415">
    <property type="entry name" value="MITOFILIN"/>
    <property type="match status" value="1"/>
</dbReference>
<evidence type="ECO:0000256" key="13">
    <source>
        <dbReference type="SAM" id="MobiDB-lite"/>
    </source>
</evidence>
<feature type="compositionally biased region" description="Low complexity" evidence="13">
    <location>
        <begin position="143"/>
        <end position="157"/>
    </location>
</feature>
<reference evidence="14 15" key="1">
    <citation type="submission" date="2017-04" db="EMBL/GenBank/DDBJ databases">
        <title>Genome sequencing of [Candida] sorbophila.</title>
        <authorList>
            <person name="Ahn J.O."/>
        </authorList>
    </citation>
    <scope>NUCLEOTIDE SEQUENCE [LARGE SCALE GENOMIC DNA]</scope>
    <source>
        <strain evidence="14 15">DS02</strain>
    </source>
</reference>
<gene>
    <name evidence="14" type="ORF">B9G98_02885</name>
</gene>
<protein>
    <recommendedName>
        <fullName evidence="3 12">MICOS complex subunit MIC60</fullName>
    </recommendedName>
    <alternativeName>
        <fullName evidence="12">Mitofilin</fullName>
    </alternativeName>
</protein>
<organism evidence="14 15">
    <name type="scientific">Wickerhamiella sorbophila</name>
    <dbReference type="NCBI Taxonomy" id="45607"/>
    <lineage>
        <taxon>Eukaryota</taxon>
        <taxon>Fungi</taxon>
        <taxon>Dikarya</taxon>
        <taxon>Ascomycota</taxon>
        <taxon>Saccharomycotina</taxon>
        <taxon>Dipodascomycetes</taxon>
        <taxon>Dipodascales</taxon>
        <taxon>Trichomonascaceae</taxon>
        <taxon>Wickerhamiella</taxon>
    </lineage>
</organism>
<evidence type="ECO:0000256" key="2">
    <source>
        <dbReference type="ARBA" id="ARBA00010877"/>
    </source>
</evidence>
<dbReference type="RefSeq" id="XP_024665210.1">
    <property type="nucleotide sequence ID" value="XM_024809442.1"/>
</dbReference>
<comment type="caution">
    <text evidence="14">The sequence shown here is derived from an EMBL/GenBank/DDBJ whole genome shotgun (WGS) entry which is preliminary data.</text>
</comment>
<comment type="subcellular location">
    <subcellularLocation>
        <location evidence="1 12">Mitochondrion inner membrane</location>
        <topology evidence="1 12">Single-pass membrane protein</topology>
    </subcellularLocation>
</comment>
<dbReference type="GeneID" id="36516633"/>
<keyword evidence="9 12" id="KW-0496">Mitochondrion</keyword>
<evidence type="ECO:0000313" key="14">
    <source>
        <dbReference type="EMBL" id="PRT55265.1"/>
    </source>
</evidence>
<dbReference type="Proteomes" id="UP000238350">
    <property type="component" value="Unassembled WGS sequence"/>
</dbReference>
<keyword evidence="5 12" id="KW-0999">Mitochondrion inner membrane</keyword>
<evidence type="ECO:0000313" key="15">
    <source>
        <dbReference type="Proteomes" id="UP000238350"/>
    </source>
</evidence>
<evidence type="ECO:0000256" key="11">
    <source>
        <dbReference type="ARBA" id="ARBA00025571"/>
    </source>
</evidence>
<evidence type="ECO:0000256" key="5">
    <source>
        <dbReference type="ARBA" id="ARBA00022792"/>
    </source>
</evidence>
<dbReference type="GO" id="GO:0061617">
    <property type="term" value="C:MICOS complex"/>
    <property type="evidence" value="ECO:0007669"/>
    <property type="project" value="TreeGrafter"/>
</dbReference>
<feature type="transmembrane region" description="Helical" evidence="12">
    <location>
        <begin position="41"/>
        <end position="61"/>
    </location>
</feature>